<keyword evidence="4 6" id="KW-1133">Transmembrane helix</keyword>
<keyword evidence="3 6" id="KW-0812">Transmembrane</keyword>
<evidence type="ECO:0000256" key="6">
    <source>
        <dbReference type="RuleBase" id="RU368066"/>
    </source>
</evidence>
<dbReference type="EMBL" id="JARQZJ010000052">
    <property type="protein sequence ID" value="KAK9878646.1"/>
    <property type="molecule type" value="Genomic_DNA"/>
</dbReference>
<name>A0AAW1UD59_9CUCU</name>
<dbReference type="Proteomes" id="UP001431783">
    <property type="component" value="Unassembled WGS sequence"/>
</dbReference>
<feature type="transmembrane region" description="Helical" evidence="6">
    <location>
        <begin position="23"/>
        <end position="46"/>
    </location>
</feature>
<comment type="caution">
    <text evidence="7">The sequence shown here is derived from an EMBL/GenBank/DDBJ whole genome shotgun (WGS) entry which is preliminary data.</text>
</comment>
<evidence type="ECO:0000313" key="8">
    <source>
        <dbReference type="Proteomes" id="UP001431783"/>
    </source>
</evidence>
<feature type="transmembrane region" description="Helical" evidence="6">
    <location>
        <begin position="286"/>
        <end position="307"/>
    </location>
</feature>
<dbReference type="GO" id="GO:0022857">
    <property type="term" value="F:transmembrane transporter activity"/>
    <property type="evidence" value="ECO:0007669"/>
    <property type="project" value="UniProtKB-UniRule"/>
</dbReference>
<evidence type="ECO:0000313" key="7">
    <source>
        <dbReference type="EMBL" id="KAK9878646.1"/>
    </source>
</evidence>
<dbReference type="PANTHER" id="PTHR12385">
    <property type="entry name" value="CHOLINE TRANSPORTER-LIKE (SLC FAMILY 44)"/>
    <property type="match status" value="1"/>
</dbReference>
<proteinExistence type="inferred from homology"/>
<evidence type="ECO:0000256" key="2">
    <source>
        <dbReference type="ARBA" id="ARBA00007168"/>
    </source>
</evidence>
<feature type="transmembrane region" description="Helical" evidence="6">
    <location>
        <begin position="236"/>
        <end position="261"/>
    </location>
</feature>
<protein>
    <recommendedName>
        <fullName evidence="6">Choline transporter-like protein</fullName>
    </recommendedName>
</protein>
<accession>A0AAW1UD59</accession>
<gene>
    <name evidence="7" type="ORF">WA026_023096</name>
</gene>
<evidence type="ECO:0000256" key="3">
    <source>
        <dbReference type="ARBA" id="ARBA00022692"/>
    </source>
</evidence>
<dbReference type="GO" id="GO:0005886">
    <property type="term" value="C:plasma membrane"/>
    <property type="evidence" value="ECO:0007669"/>
    <property type="project" value="UniProtKB-SubCell"/>
</dbReference>
<keyword evidence="8" id="KW-1185">Reference proteome</keyword>
<feature type="transmembrane region" description="Helical" evidence="6">
    <location>
        <begin position="210"/>
        <end position="230"/>
    </location>
</feature>
<evidence type="ECO:0000256" key="5">
    <source>
        <dbReference type="ARBA" id="ARBA00023136"/>
    </source>
</evidence>
<comment type="subcellular location">
    <subcellularLocation>
        <location evidence="6">Cell membrane</location>
        <topology evidence="6">Multi-pass membrane protein</topology>
    </subcellularLocation>
    <subcellularLocation>
        <location evidence="1">Membrane</location>
        <topology evidence="1">Multi-pass membrane protein</topology>
    </subcellularLocation>
</comment>
<comment type="similarity">
    <text evidence="2 6">Belongs to the CTL (choline transporter-like) family.</text>
</comment>
<evidence type="ECO:0000256" key="1">
    <source>
        <dbReference type="ARBA" id="ARBA00004141"/>
    </source>
</evidence>
<sequence>MGCCDSEEDPQKDVAGERRCTDVCWLCLFIAFWCLMVIIAAFSFVYGNPVRLINGYDSFGNTCGMKNNHKIGNLENSGLDTSDKPNLLFFDINELRNSLKICVKHCPTQTFRRIEELGQHYREHGIGYCNYKFNYNELSAKNRKFDPNVLSSSYGPCPVLPVYESTPVLNRCVPKPVQEVSDAILSNLYGLLNNWDTLEKIIADLYTSKYTILGLVFFSLFLSLFTISILHVLAHLVAYIIMILFTIASIAGTAFLWYTYFDIKYNLDHTRQSMWLWEAARNEDAFLWYSIIASVITVIILIIVLVMRKQVGFLADLFQETGKCLGHIPMLFFQPLFTFFVLLLFFIFWVSVVLCLVTSYYPDTANVTPKFSDVTVSFTTSTSLLNTQEKPMGNMSISDKIKIFFFVF</sequence>
<dbReference type="AlphaFoldDB" id="A0AAW1UD59"/>
<evidence type="ECO:0000256" key="4">
    <source>
        <dbReference type="ARBA" id="ARBA00022989"/>
    </source>
</evidence>
<organism evidence="7 8">
    <name type="scientific">Henosepilachna vigintioctopunctata</name>
    <dbReference type="NCBI Taxonomy" id="420089"/>
    <lineage>
        <taxon>Eukaryota</taxon>
        <taxon>Metazoa</taxon>
        <taxon>Ecdysozoa</taxon>
        <taxon>Arthropoda</taxon>
        <taxon>Hexapoda</taxon>
        <taxon>Insecta</taxon>
        <taxon>Pterygota</taxon>
        <taxon>Neoptera</taxon>
        <taxon>Endopterygota</taxon>
        <taxon>Coleoptera</taxon>
        <taxon>Polyphaga</taxon>
        <taxon>Cucujiformia</taxon>
        <taxon>Coccinelloidea</taxon>
        <taxon>Coccinellidae</taxon>
        <taxon>Epilachninae</taxon>
        <taxon>Epilachnini</taxon>
        <taxon>Henosepilachna</taxon>
    </lineage>
</organism>
<feature type="transmembrane region" description="Helical" evidence="6">
    <location>
        <begin position="336"/>
        <end position="361"/>
    </location>
</feature>
<dbReference type="PANTHER" id="PTHR12385:SF12">
    <property type="entry name" value="CHOLINE TRANSPORTER-LIKE PROTEIN"/>
    <property type="match status" value="1"/>
</dbReference>
<reference evidence="7 8" key="1">
    <citation type="submission" date="2023-03" db="EMBL/GenBank/DDBJ databases">
        <title>Genome insight into feeding habits of ladybird beetles.</title>
        <authorList>
            <person name="Li H.-S."/>
            <person name="Huang Y.-H."/>
            <person name="Pang H."/>
        </authorList>
    </citation>
    <scope>NUCLEOTIDE SEQUENCE [LARGE SCALE GENOMIC DNA]</scope>
    <source>
        <strain evidence="7">SYSU_2023b</strain>
        <tissue evidence="7">Whole body</tissue>
    </source>
</reference>
<keyword evidence="5 6" id="KW-0472">Membrane</keyword>
<comment type="caution">
    <text evidence="6">Lacks conserved residue(s) required for the propagation of feature annotation.</text>
</comment>
<comment type="function">
    <text evidence="6">Choline transporter.</text>
</comment>
<dbReference type="InterPro" id="IPR007603">
    <property type="entry name" value="Choline_transptr-like"/>
</dbReference>
<dbReference type="Pfam" id="PF04515">
    <property type="entry name" value="Choline_transpo"/>
    <property type="match status" value="1"/>
</dbReference>